<gene>
    <name evidence="1" type="ORF">WK53_17020</name>
</gene>
<organism evidence="1 2">
    <name type="scientific">Burkholderia ubonensis</name>
    <dbReference type="NCBI Taxonomy" id="101571"/>
    <lineage>
        <taxon>Bacteria</taxon>
        <taxon>Pseudomonadati</taxon>
        <taxon>Pseudomonadota</taxon>
        <taxon>Betaproteobacteria</taxon>
        <taxon>Burkholderiales</taxon>
        <taxon>Burkholderiaceae</taxon>
        <taxon>Burkholderia</taxon>
        <taxon>Burkholderia cepacia complex</taxon>
    </lineage>
</organism>
<dbReference type="Pfam" id="PF09952">
    <property type="entry name" value="AbiEi_2"/>
    <property type="match status" value="1"/>
</dbReference>
<accession>A0AAW3MZG2</accession>
<dbReference type="Proteomes" id="UP000056732">
    <property type="component" value="Unassembled WGS sequence"/>
</dbReference>
<name>A0AAW3MZG2_9BURK</name>
<dbReference type="EMBL" id="LPDO01000136">
    <property type="protein sequence ID" value="KVT43579.1"/>
    <property type="molecule type" value="Genomic_DNA"/>
</dbReference>
<protein>
    <submittedName>
        <fullName evidence="1">Uncharacterized protein</fullName>
    </submittedName>
</protein>
<proteinExistence type="predicted"/>
<sequence length="290" mass="32057">MVVPSIDRQERLAAVTATARMQDARHFLLVTSYLTPTLIDACRMLGINAIDVSGNAFLREQKNLIMVSGRPRATAIGRSRPGLWSKRSLQVILALLVKPALVNQGRREIAGFAQVSIGTAQTTVQTLLQRKDLIARSDGSMALADYGRLLDEWVTLYPSLLRQSLQLGRYRAAEPNWWAAMTSPNSDWMFGGESAAALVTHYLKPEVITVYCEKGIPKEMITRARLRPDPTGNIEFLTAPVMLSPTPGFIDNVVYPALVYADLVASGDSRNLETARMIRSQYVEHANQTA</sequence>
<evidence type="ECO:0000313" key="2">
    <source>
        <dbReference type="Proteomes" id="UP000056732"/>
    </source>
</evidence>
<comment type="caution">
    <text evidence="1">The sequence shown here is derived from an EMBL/GenBank/DDBJ whole genome shotgun (WGS) entry which is preliminary data.</text>
</comment>
<reference evidence="1 2" key="1">
    <citation type="submission" date="2015-11" db="EMBL/GenBank/DDBJ databases">
        <title>Expanding the genomic diversity of Burkholderia species for the development of highly accurate diagnostics.</title>
        <authorList>
            <person name="Sahl J."/>
            <person name="Keim P."/>
            <person name="Wagner D."/>
        </authorList>
    </citation>
    <scope>NUCLEOTIDE SEQUENCE [LARGE SCALE GENOMIC DNA]</scope>
    <source>
        <strain evidence="1 2">MSMB1137WGS</strain>
    </source>
</reference>
<evidence type="ECO:0000313" key="1">
    <source>
        <dbReference type="EMBL" id="KVT43579.1"/>
    </source>
</evidence>
<dbReference type="AlphaFoldDB" id="A0AAW3MZG2"/>
<dbReference type="InterPro" id="IPR019238">
    <property type="entry name" value="AbiEi_2"/>
</dbReference>